<evidence type="ECO:0000256" key="1">
    <source>
        <dbReference type="ARBA" id="ARBA00012513"/>
    </source>
</evidence>
<gene>
    <name evidence="4" type="ORF">VP1G_07417</name>
</gene>
<dbReference type="PANTHER" id="PTHR11909">
    <property type="entry name" value="CASEIN KINASE-RELATED"/>
    <property type="match status" value="1"/>
</dbReference>
<dbReference type="EMBL" id="KN714745">
    <property type="protein sequence ID" value="KUI60213.1"/>
    <property type="molecule type" value="Genomic_DNA"/>
</dbReference>
<dbReference type="InterPro" id="IPR000719">
    <property type="entry name" value="Prot_kinase_dom"/>
</dbReference>
<dbReference type="InterPro" id="IPR011009">
    <property type="entry name" value="Kinase-like_dom_sf"/>
</dbReference>
<feature type="compositionally biased region" description="Acidic residues" evidence="2">
    <location>
        <begin position="106"/>
        <end position="116"/>
    </location>
</feature>
<dbReference type="GO" id="GO:0004674">
    <property type="term" value="F:protein serine/threonine kinase activity"/>
    <property type="evidence" value="ECO:0007669"/>
    <property type="project" value="UniProtKB-EC"/>
</dbReference>
<organism evidence="4 5">
    <name type="scientific">Cytospora mali</name>
    <name type="common">Apple Valsa canker fungus</name>
    <name type="synonym">Valsa mali</name>
    <dbReference type="NCBI Taxonomy" id="578113"/>
    <lineage>
        <taxon>Eukaryota</taxon>
        <taxon>Fungi</taxon>
        <taxon>Dikarya</taxon>
        <taxon>Ascomycota</taxon>
        <taxon>Pezizomycotina</taxon>
        <taxon>Sordariomycetes</taxon>
        <taxon>Sordariomycetidae</taxon>
        <taxon>Diaporthales</taxon>
        <taxon>Cytosporaceae</taxon>
        <taxon>Cytospora</taxon>
    </lineage>
</organism>
<dbReference type="InterPro" id="IPR050235">
    <property type="entry name" value="CK1_Ser-Thr_kinase"/>
</dbReference>
<accession>A0A194V8K5</accession>
<evidence type="ECO:0000256" key="2">
    <source>
        <dbReference type="SAM" id="MobiDB-lite"/>
    </source>
</evidence>
<feature type="domain" description="Protein kinase" evidence="3">
    <location>
        <begin position="1"/>
        <end position="227"/>
    </location>
</feature>
<keyword evidence="5" id="KW-1185">Reference proteome</keyword>
<reference evidence="5" key="1">
    <citation type="submission" date="2014-12" db="EMBL/GenBank/DDBJ databases">
        <title>Genome Sequence of Valsa Canker Pathogens Uncovers a Specific Adaption of Colonization on Woody Bark.</title>
        <authorList>
            <person name="Yin Z."/>
            <person name="Liu H."/>
            <person name="Gao X."/>
            <person name="Li Z."/>
            <person name="Song N."/>
            <person name="Ke X."/>
            <person name="Dai Q."/>
            <person name="Wu Y."/>
            <person name="Sun Y."/>
            <person name="Xu J.-R."/>
            <person name="Kang Z.K."/>
            <person name="Wang L."/>
            <person name="Huang L."/>
        </authorList>
    </citation>
    <scope>NUCLEOTIDE SEQUENCE [LARGE SCALE GENOMIC DNA]</scope>
    <source>
        <strain evidence="5">SXYL134</strain>
    </source>
</reference>
<name>A0A194V8K5_CYTMA</name>
<dbReference type="PROSITE" id="PS00108">
    <property type="entry name" value="PROTEIN_KINASE_ST"/>
    <property type="match status" value="1"/>
</dbReference>
<keyword evidence="4" id="KW-0808">Transferase</keyword>
<evidence type="ECO:0000313" key="5">
    <source>
        <dbReference type="Proteomes" id="UP000078576"/>
    </source>
</evidence>
<evidence type="ECO:0000313" key="4">
    <source>
        <dbReference type="EMBL" id="KUI60213.1"/>
    </source>
</evidence>
<dbReference type="Gene3D" id="1.10.510.10">
    <property type="entry name" value="Transferase(Phosphotransferase) domain 1"/>
    <property type="match status" value="1"/>
</dbReference>
<dbReference type="GO" id="GO:0005524">
    <property type="term" value="F:ATP binding"/>
    <property type="evidence" value="ECO:0007669"/>
    <property type="project" value="InterPro"/>
</dbReference>
<dbReference type="EC" id="2.7.11.1" evidence="1"/>
<sequence length="270" mass="31305">MLSGSVGIPEVRWLGIDGDFFVMIYTLLGPSLEDLFVYCREKFSLKTVLLLADQLICRMRRIHSKSLIHRDIKPGNFVMGSGRQGNVVYVIDFGLATEFNGNEAQQQEEGEEEEEDGGRGGPLGGTSLYASLRNHSGRKQSWSDDMESLGYMLVYFARGSLPWQRLTAATDDELDEKIGRMKEKMSGKELCKGLPGEFARYIDYIRSLRFGVKPDYTRLRRNFHRLFVRMGFNYDQVFDWTQRLFDEYRERRSGTSNRRTITRSERRSIR</sequence>
<feature type="region of interest" description="Disordered" evidence="2">
    <location>
        <begin position="102"/>
        <end position="124"/>
    </location>
</feature>
<evidence type="ECO:0000259" key="3">
    <source>
        <dbReference type="PROSITE" id="PS50011"/>
    </source>
</evidence>
<keyword evidence="4" id="KW-0418">Kinase</keyword>
<dbReference type="AlphaFoldDB" id="A0A194V8K5"/>
<proteinExistence type="predicted"/>
<dbReference type="InterPro" id="IPR008271">
    <property type="entry name" value="Ser/Thr_kinase_AS"/>
</dbReference>
<dbReference type="OrthoDB" id="5800476at2759"/>
<dbReference type="Pfam" id="PF00069">
    <property type="entry name" value="Pkinase"/>
    <property type="match status" value="1"/>
</dbReference>
<dbReference type="SMART" id="SM00220">
    <property type="entry name" value="S_TKc"/>
    <property type="match status" value="1"/>
</dbReference>
<dbReference type="Proteomes" id="UP000078576">
    <property type="component" value="Unassembled WGS sequence"/>
</dbReference>
<protein>
    <recommendedName>
        <fullName evidence="1">non-specific serine/threonine protein kinase</fullName>
        <ecNumber evidence="1">2.7.11.1</ecNumber>
    </recommendedName>
</protein>
<dbReference type="PROSITE" id="PS50011">
    <property type="entry name" value="PROTEIN_KINASE_DOM"/>
    <property type="match status" value="1"/>
</dbReference>
<dbReference type="STRING" id="694573.A0A194V8K5"/>
<dbReference type="SUPFAM" id="SSF56112">
    <property type="entry name" value="Protein kinase-like (PK-like)"/>
    <property type="match status" value="1"/>
</dbReference>